<name>A0AAD7XCG8_9APHY</name>
<dbReference type="SUPFAM" id="SSF55469">
    <property type="entry name" value="FMN-dependent nitroreductase-like"/>
    <property type="match status" value="1"/>
</dbReference>
<evidence type="ECO:0000256" key="5">
    <source>
        <dbReference type="ARBA" id="ARBA00023002"/>
    </source>
</evidence>
<proteinExistence type="inferred from homology"/>
<sequence length="204" mass="22836">MSGSASFFDAVKARRSVYKISSESPIPDEKIEEIVKTAVKHAPTSFNSQSSRAVLLFGEEHKKLWDITLNILREIVPAEQFPTTEAKIKNFAAGHGTVLFFEDQEVIKSLQAKFPIYHDQFPIWSEHANAILQFIVWTALEQEGLGATLQHYNPLISPKVQATWNLPANWTLVAQMPFGAPAAPPAERTYAPVEGERFLVFGKQ</sequence>
<dbReference type="GO" id="GO:0016491">
    <property type="term" value="F:oxidoreductase activity"/>
    <property type="evidence" value="ECO:0007669"/>
    <property type="project" value="UniProtKB-KW"/>
</dbReference>
<organism evidence="8 9">
    <name type="scientific">Trametes cubensis</name>
    <dbReference type="NCBI Taxonomy" id="1111947"/>
    <lineage>
        <taxon>Eukaryota</taxon>
        <taxon>Fungi</taxon>
        <taxon>Dikarya</taxon>
        <taxon>Basidiomycota</taxon>
        <taxon>Agaricomycotina</taxon>
        <taxon>Agaricomycetes</taxon>
        <taxon>Polyporales</taxon>
        <taxon>Polyporaceae</taxon>
        <taxon>Trametes</taxon>
    </lineage>
</organism>
<dbReference type="EMBL" id="JAPEVG010000075">
    <property type="protein sequence ID" value="KAJ8487647.1"/>
    <property type="molecule type" value="Genomic_DNA"/>
</dbReference>
<dbReference type="InterPro" id="IPR033877">
    <property type="entry name" value="Frm2/Hbn1"/>
</dbReference>
<comment type="subcellular location">
    <subcellularLocation>
        <location evidence="2">Cytoplasm</location>
    </subcellularLocation>
    <subcellularLocation>
        <location evidence="1">Nucleus</location>
    </subcellularLocation>
</comment>
<accession>A0AAD7XCG8</accession>
<dbReference type="CDD" id="cd02140">
    <property type="entry name" value="Frm2-like"/>
    <property type="match status" value="1"/>
</dbReference>
<dbReference type="GO" id="GO:0005634">
    <property type="term" value="C:nucleus"/>
    <property type="evidence" value="ECO:0007669"/>
    <property type="project" value="UniProtKB-SubCell"/>
</dbReference>
<reference evidence="8" key="1">
    <citation type="submission" date="2022-11" db="EMBL/GenBank/DDBJ databases">
        <title>Genome Sequence of Cubamyces cubensis.</title>
        <authorList>
            <person name="Buettner E."/>
        </authorList>
    </citation>
    <scope>NUCLEOTIDE SEQUENCE</scope>
    <source>
        <strain evidence="8">MPL-01</strain>
    </source>
</reference>
<keyword evidence="9" id="KW-1185">Reference proteome</keyword>
<comment type="caution">
    <text evidence="8">The sequence shown here is derived from an EMBL/GenBank/DDBJ whole genome shotgun (WGS) entry which is preliminary data.</text>
</comment>
<dbReference type="GO" id="GO:0005737">
    <property type="term" value="C:cytoplasm"/>
    <property type="evidence" value="ECO:0007669"/>
    <property type="project" value="UniProtKB-SubCell"/>
</dbReference>
<dbReference type="InterPro" id="IPR029479">
    <property type="entry name" value="Nitroreductase"/>
</dbReference>
<dbReference type="PANTHER" id="PTHR43035:SF1">
    <property type="entry name" value="FATTY ACID REPRESSION MUTANT PROTEIN 2-RELATED"/>
    <property type="match status" value="1"/>
</dbReference>
<evidence type="ECO:0000256" key="6">
    <source>
        <dbReference type="ARBA" id="ARBA00023242"/>
    </source>
</evidence>
<evidence type="ECO:0000313" key="9">
    <source>
        <dbReference type="Proteomes" id="UP001215151"/>
    </source>
</evidence>
<dbReference type="AlphaFoldDB" id="A0AAD7XCG8"/>
<comment type="similarity">
    <text evidence="3">Belongs to the nitroreductase family.</text>
</comment>
<gene>
    <name evidence="8" type="ORF">ONZ51_g4056</name>
</gene>
<evidence type="ECO:0000256" key="4">
    <source>
        <dbReference type="ARBA" id="ARBA00022490"/>
    </source>
</evidence>
<dbReference type="FunFam" id="3.40.109.10:FF:000001">
    <property type="entry name" value="Nitroreductase family"/>
    <property type="match status" value="1"/>
</dbReference>
<dbReference type="InterPro" id="IPR000415">
    <property type="entry name" value="Nitroreductase-like"/>
</dbReference>
<dbReference type="Proteomes" id="UP001215151">
    <property type="component" value="Unassembled WGS sequence"/>
</dbReference>
<evidence type="ECO:0000256" key="1">
    <source>
        <dbReference type="ARBA" id="ARBA00004123"/>
    </source>
</evidence>
<dbReference type="Pfam" id="PF00881">
    <property type="entry name" value="Nitroreductase"/>
    <property type="match status" value="1"/>
</dbReference>
<evidence type="ECO:0000256" key="3">
    <source>
        <dbReference type="ARBA" id="ARBA00007118"/>
    </source>
</evidence>
<dbReference type="GO" id="GO:0034599">
    <property type="term" value="P:cellular response to oxidative stress"/>
    <property type="evidence" value="ECO:0007669"/>
    <property type="project" value="InterPro"/>
</dbReference>
<dbReference type="PANTHER" id="PTHR43035">
    <property type="entry name" value="FATTY ACID REPRESSION MUTANT PROTEIN 2-RELATED"/>
    <property type="match status" value="1"/>
</dbReference>
<protein>
    <recommendedName>
        <fullName evidence="7">Nitroreductase domain-containing protein</fullName>
    </recommendedName>
</protein>
<dbReference type="Gene3D" id="3.40.109.10">
    <property type="entry name" value="NADH Oxidase"/>
    <property type="match status" value="1"/>
</dbReference>
<keyword evidence="4" id="KW-0963">Cytoplasm</keyword>
<evidence type="ECO:0000313" key="8">
    <source>
        <dbReference type="EMBL" id="KAJ8487647.1"/>
    </source>
</evidence>
<evidence type="ECO:0000259" key="7">
    <source>
        <dbReference type="Pfam" id="PF00881"/>
    </source>
</evidence>
<keyword evidence="5" id="KW-0560">Oxidoreductase</keyword>
<keyword evidence="6" id="KW-0539">Nucleus</keyword>
<evidence type="ECO:0000256" key="2">
    <source>
        <dbReference type="ARBA" id="ARBA00004496"/>
    </source>
</evidence>
<feature type="domain" description="Nitroreductase" evidence="7">
    <location>
        <begin position="11"/>
        <end position="179"/>
    </location>
</feature>